<dbReference type="AlphaFoldDB" id="A0A2I7N8Q4"/>
<keyword evidence="3" id="KW-1185">Reference proteome</keyword>
<sequence>MKIINKPKSLFMVLLTSLAFNANAILNVNSIGDDGNPNTVGNAGAKKSNAKSVNNGQILFNVNNQSSAAISKIVVVNNKDKQLYSGKFNCKVDQRCDLNLGKVEWQGTVYLKFYDAKNNLASAYQLLDKPSSGTNYIMINDAWLGVYVFNQLQQKSGKPAMKLNEELTSFFINYSSPDNTPDIFEELGLYFVAQKVGANENKFYKDFLVKLAHDKVLNSETARGPMVKSVAMPFPSGKGICDDAAKAQSIFSYMGSVIGMIPVVGGVVGGFFSIGSQIVGDACPSGTDAKLAEINNKVEMLDSKINALDYQIDALASKLSKADAQKAINSLTDRNRYNYNFYVAKYVSFTNNYQTILNYVQNNGGLRSAFEKSDNAKYLLQNLTAQLNQFEGLLTNQNIKDLKISLDEWCNKDPKQITGDVIANRIQCDIVINKAVTTVIASSMQFKPMLKDEINTIVEAKKAKTIDKAWLIDNLAESFTYLPDGVGSKSISVPWEQAAAKVDEIIDAKVKFLSDTLLGANKDQLYVPLAGFPEELAKGMIAAGCSSLSTDGKTVMPAVLEWYARTSDNKPYIVTQCKNGNELVKSKYYYQKRGATEVDGKVVNVIGVLVPDRFFHGGTGNNYGDGSAFPWANYSLLQDTSGSGVFDDVSVSAGLRAPDSTLAAGFGFSPADLNKLVIPAGGFTEKFTRNSKSYIRSIFNRSILTNGGDWAFGITYYGADYWQIGSGEFFSFMRYVNSDGTSYVWAIRSKIDKADKRLQLWLTPQCITNDCKAIDTGAKMDELQFSSGPKVNWVASTYGGSGTYVLSVDGKPMLKN</sequence>
<reference evidence="3" key="1">
    <citation type="submission" date="2017-11" db="EMBL/GenBank/DDBJ databases">
        <authorList>
            <person name="Chan K.G."/>
            <person name="Lee L.S."/>
        </authorList>
    </citation>
    <scope>NUCLEOTIDE SEQUENCE [LARGE SCALE GENOMIC DNA]</scope>
    <source>
        <strain evidence="3">DSM 100970</strain>
    </source>
</reference>
<keyword evidence="1" id="KW-0732">Signal</keyword>
<evidence type="ECO:0000313" key="2">
    <source>
        <dbReference type="EMBL" id="AUR52822.1"/>
    </source>
</evidence>
<accession>A0A2I7N8Q4</accession>
<dbReference type="EMBL" id="CP024847">
    <property type="protein sequence ID" value="AUR52822.1"/>
    <property type="molecule type" value="Genomic_DNA"/>
</dbReference>
<organism evidence="2 3">
    <name type="scientific">Aquella oligotrophica</name>
    <dbReference type="NCBI Taxonomy" id="2067065"/>
    <lineage>
        <taxon>Bacteria</taxon>
        <taxon>Pseudomonadati</taxon>
        <taxon>Pseudomonadota</taxon>
        <taxon>Betaproteobacteria</taxon>
        <taxon>Neisseriales</taxon>
        <taxon>Neisseriaceae</taxon>
        <taxon>Aquella</taxon>
    </lineage>
</organism>
<feature type="chain" id="PRO_5014349305" evidence="1">
    <location>
        <begin position="25"/>
        <end position="816"/>
    </location>
</feature>
<proteinExistence type="predicted"/>
<dbReference type="Proteomes" id="UP000236655">
    <property type="component" value="Chromosome"/>
</dbReference>
<gene>
    <name evidence="2" type="ORF">CUN60_11125</name>
</gene>
<dbReference type="RefSeq" id="WP_102952109.1">
    <property type="nucleotide sequence ID" value="NZ_CP024847.1"/>
</dbReference>
<evidence type="ECO:0000313" key="3">
    <source>
        <dbReference type="Proteomes" id="UP000236655"/>
    </source>
</evidence>
<dbReference type="KEGG" id="nba:CUN60_11125"/>
<evidence type="ECO:0000256" key="1">
    <source>
        <dbReference type="SAM" id="SignalP"/>
    </source>
</evidence>
<protein>
    <submittedName>
        <fullName evidence="2">Uncharacterized protein</fullName>
    </submittedName>
</protein>
<name>A0A2I7N8Q4_9NEIS</name>
<feature type="signal peptide" evidence="1">
    <location>
        <begin position="1"/>
        <end position="24"/>
    </location>
</feature>